<gene>
    <name evidence="1" type="ORF">MKJ03_06205</name>
</gene>
<keyword evidence="2" id="KW-1185">Reference proteome</keyword>
<sequence>MKASTYFTTDNAQRYLGTLCKHFGHKVPVTHETASGRIELPFGQCDLRTDEAGLTLIATASDRPQLDKTIEVMSGHLDRFAFRENPELTWTFEGAEA</sequence>
<geneLocation type="plasmid" evidence="1">
    <name>unnamed</name>
</geneLocation>
<accession>A0ABT0CXK4</accession>
<dbReference type="EMBL" id="JALAYX010000002">
    <property type="protein sequence ID" value="MCJ8237910.1"/>
    <property type="molecule type" value="Genomic_DNA"/>
</dbReference>
<protein>
    <submittedName>
        <fullName evidence="1">DUF2218 domain-containing protein</fullName>
    </submittedName>
</protein>
<keyword evidence="1" id="KW-0614">Plasmid</keyword>
<dbReference type="InterPro" id="IPR014543">
    <property type="entry name" value="UCP028291"/>
</dbReference>
<reference evidence="1 2" key="1">
    <citation type="submission" date="2022-03" db="EMBL/GenBank/DDBJ databases">
        <title>Rhizobium SSM4.3 sp. nov., isolated from Sediment (Gouqi Island).</title>
        <authorList>
            <person name="Chen G."/>
        </authorList>
    </citation>
    <scope>NUCLEOTIDE SEQUENCE [LARGE SCALE GENOMIC DNA]</scope>
    <source>
        <strain evidence="1 2">SSM4.3</strain>
        <plasmid evidence="1">unnamed</plasmid>
    </source>
</reference>
<organism evidence="1 2">
    <name type="scientific">Peteryoungia algae</name>
    <dbReference type="NCBI Taxonomy" id="2919917"/>
    <lineage>
        <taxon>Bacteria</taxon>
        <taxon>Pseudomonadati</taxon>
        <taxon>Pseudomonadota</taxon>
        <taxon>Alphaproteobacteria</taxon>
        <taxon>Hyphomicrobiales</taxon>
        <taxon>Rhizobiaceae</taxon>
        <taxon>Peteryoungia</taxon>
    </lineage>
</organism>
<proteinExistence type="predicted"/>
<dbReference type="Pfam" id="PF09981">
    <property type="entry name" value="DUF2218"/>
    <property type="match status" value="1"/>
</dbReference>
<name>A0ABT0CXK4_9HYPH</name>
<dbReference type="Gene3D" id="3.30.310.50">
    <property type="entry name" value="Alpha-D-phosphohexomutase, C-terminal domain"/>
    <property type="match status" value="1"/>
</dbReference>
<comment type="caution">
    <text evidence="1">The sequence shown here is derived from an EMBL/GenBank/DDBJ whole genome shotgun (WGS) entry which is preliminary data.</text>
</comment>
<evidence type="ECO:0000313" key="2">
    <source>
        <dbReference type="Proteomes" id="UP001522662"/>
    </source>
</evidence>
<dbReference type="PIRSF" id="PIRSF028291">
    <property type="entry name" value="UCP028291"/>
    <property type="match status" value="1"/>
</dbReference>
<dbReference type="Proteomes" id="UP001522662">
    <property type="component" value="Unassembled WGS sequence"/>
</dbReference>
<evidence type="ECO:0000313" key="1">
    <source>
        <dbReference type="EMBL" id="MCJ8237910.1"/>
    </source>
</evidence>
<dbReference type="RefSeq" id="WP_245135670.1">
    <property type="nucleotide sequence ID" value="NZ_CP128477.1"/>
</dbReference>